<dbReference type="Proteomes" id="UP001367676">
    <property type="component" value="Unassembled WGS sequence"/>
</dbReference>
<evidence type="ECO:0000313" key="2">
    <source>
        <dbReference type="EMBL" id="KAK7595431.1"/>
    </source>
</evidence>
<proteinExistence type="predicted"/>
<keyword evidence="3" id="KW-1185">Reference proteome</keyword>
<feature type="region of interest" description="Disordered" evidence="1">
    <location>
        <begin position="1"/>
        <end position="22"/>
    </location>
</feature>
<protein>
    <submittedName>
        <fullName evidence="2">Uncharacterized protein</fullName>
    </submittedName>
</protein>
<name>A0AAN9TL05_9HEMI</name>
<sequence length="85" mass="9237">MRYVDRSAPLPPSNATGTTTSATYHPGFVVHVIITRLLEGECGGGALCDTKRSQPRSQASIKQLLMSSPFDTSKYAKDENYEEAS</sequence>
<dbReference type="EMBL" id="JBBCAQ010000018">
    <property type="protein sequence ID" value="KAK7595431.1"/>
    <property type="molecule type" value="Genomic_DNA"/>
</dbReference>
<gene>
    <name evidence="2" type="ORF">V9T40_013256</name>
</gene>
<organism evidence="2 3">
    <name type="scientific">Parthenolecanium corni</name>
    <dbReference type="NCBI Taxonomy" id="536013"/>
    <lineage>
        <taxon>Eukaryota</taxon>
        <taxon>Metazoa</taxon>
        <taxon>Ecdysozoa</taxon>
        <taxon>Arthropoda</taxon>
        <taxon>Hexapoda</taxon>
        <taxon>Insecta</taxon>
        <taxon>Pterygota</taxon>
        <taxon>Neoptera</taxon>
        <taxon>Paraneoptera</taxon>
        <taxon>Hemiptera</taxon>
        <taxon>Sternorrhyncha</taxon>
        <taxon>Coccoidea</taxon>
        <taxon>Coccidae</taxon>
        <taxon>Parthenolecanium</taxon>
    </lineage>
</organism>
<accession>A0AAN9TL05</accession>
<evidence type="ECO:0000313" key="3">
    <source>
        <dbReference type="Proteomes" id="UP001367676"/>
    </source>
</evidence>
<comment type="caution">
    <text evidence="2">The sequence shown here is derived from an EMBL/GenBank/DDBJ whole genome shotgun (WGS) entry which is preliminary data.</text>
</comment>
<evidence type="ECO:0000256" key="1">
    <source>
        <dbReference type="SAM" id="MobiDB-lite"/>
    </source>
</evidence>
<feature type="compositionally biased region" description="Polar residues" evidence="1">
    <location>
        <begin position="13"/>
        <end position="22"/>
    </location>
</feature>
<dbReference type="AlphaFoldDB" id="A0AAN9TL05"/>
<reference evidence="2 3" key="1">
    <citation type="submission" date="2024-03" db="EMBL/GenBank/DDBJ databases">
        <title>Adaptation during the transition from Ophiocordyceps entomopathogen to insect associate is accompanied by gene loss and intensified selection.</title>
        <authorList>
            <person name="Ward C.M."/>
            <person name="Onetto C.A."/>
            <person name="Borneman A.R."/>
        </authorList>
    </citation>
    <scope>NUCLEOTIDE SEQUENCE [LARGE SCALE GENOMIC DNA]</scope>
    <source>
        <strain evidence="2">AWRI1</strain>
        <tissue evidence="2">Single Adult Female</tissue>
    </source>
</reference>